<accession>A0A3M5X6X2</accession>
<dbReference type="Proteomes" id="UP000271152">
    <property type="component" value="Unassembled WGS sequence"/>
</dbReference>
<proteinExistence type="predicted"/>
<name>A0A3M5X6X2_9PSED</name>
<dbReference type="AlphaFoldDB" id="A0A3M5X6X2"/>
<gene>
    <name evidence="1" type="ORF">ALP23_102428</name>
</gene>
<sequence>MKECDGFYVGYFQLLLRRAGDVSSNSYHQDDGYLKLTIKDD</sequence>
<comment type="caution">
    <text evidence="1">The sequence shown here is derived from an EMBL/GenBank/DDBJ whole genome shotgun (WGS) entry which is preliminary data.</text>
</comment>
<dbReference type="EMBL" id="RBUG01000017">
    <property type="protein sequence ID" value="RMU77687.1"/>
    <property type="molecule type" value="Genomic_DNA"/>
</dbReference>
<organism evidence="1 2">
    <name type="scientific">Pseudomonas syringae pv. apii</name>
    <dbReference type="NCBI Taxonomy" id="81036"/>
    <lineage>
        <taxon>Bacteria</taxon>
        <taxon>Pseudomonadati</taxon>
        <taxon>Pseudomonadota</taxon>
        <taxon>Gammaproteobacteria</taxon>
        <taxon>Pseudomonadales</taxon>
        <taxon>Pseudomonadaceae</taxon>
        <taxon>Pseudomonas</taxon>
    </lineage>
</organism>
<reference evidence="1 2" key="1">
    <citation type="submission" date="2018-08" db="EMBL/GenBank/DDBJ databases">
        <title>Recombination of ecologically and evolutionarily significant loci maintains genetic cohesion in the Pseudomonas syringae species complex.</title>
        <authorList>
            <person name="Dillon M."/>
            <person name="Thakur S."/>
            <person name="Almeida R.N.D."/>
            <person name="Weir B.S."/>
            <person name="Guttman D.S."/>
        </authorList>
    </citation>
    <scope>NUCLEOTIDE SEQUENCE [LARGE SCALE GENOMIC DNA]</scope>
    <source>
        <strain evidence="1 2">ICMP 11947</strain>
    </source>
</reference>
<evidence type="ECO:0000313" key="2">
    <source>
        <dbReference type="Proteomes" id="UP000271152"/>
    </source>
</evidence>
<evidence type="ECO:0000313" key="1">
    <source>
        <dbReference type="EMBL" id="RMU77687.1"/>
    </source>
</evidence>
<protein>
    <submittedName>
        <fullName evidence="1">Uncharacterized protein</fullName>
    </submittedName>
</protein>